<name>A0ABY0UZF6_9FLAO</name>
<keyword evidence="1" id="KW-0812">Transmembrane</keyword>
<dbReference type="EMBL" id="LT629754">
    <property type="protein sequence ID" value="SDT42541.1"/>
    <property type="molecule type" value="Genomic_DNA"/>
</dbReference>
<protein>
    <recommendedName>
        <fullName evidence="4">HNH endonuclease</fullName>
    </recommendedName>
</protein>
<keyword evidence="3" id="KW-1185">Reference proteome</keyword>
<evidence type="ECO:0000313" key="2">
    <source>
        <dbReference type="EMBL" id="SDT42541.1"/>
    </source>
</evidence>
<dbReference type="RefSeq" id="WP_091608523.1">
    <property type="nucleotide sequence ID" value="NZ_LT629754.1"/>
</dbReference>
<accession>A0ABY0UZF6</accession>
<gene>
    <name evidence="2" type="ORF">SAMN05192545_3749</name>
</gene>
<sequence length="116" mass="13175">MAKEKFEVIKEAQLTNNCPECFNQDLSLTFYQKHTYGSFFHKITGDLSNKLVCNTCHTTIYPVSWTDDIERMFNYYQKTAVPAKKSSQPTLLFYGLLLAMIALVAGALYLFISGAI</sequence>
<keyword evidence="1" id="KW-0472">Membrane</keyword>
<evidence type="ECO:0000256" key="1">
    <source>
        <dbReference type="SAM" id="Phobius"/>
    </source>
</evidence>
<reference evidence="2 3" key="1">
    <citation type="submission" date="2016-10" db="EMBL/GenBank/DDBJ databases">
        <authorList>
            <person name="Varghese N."/>
            <person name="Submissions S."/>
        </authorList>
    </citation>
    <scope>NUCLEOTIDE SEQUENCE [LARGE SCALE GENOMIC DNA]</scope>
    <source>
        <strain evidence="2 3">MAR_2009_60</strain>
    </source>
</reference>
<proteinExistence type="predicted"/>
<dbReference type="GeneID" id="90594382"/>
<feature type="transmembrane region" description="Helical" evidence="1">
    <location>
        <begin position="91"/>
        <end position="112"/>
    </location>
</feature>
<evidence type="ECO:0000313" key="3">
    <source>
        <dbReference type="Proteomes" id="UP000199574"/>
    </source>
</evidence>
<keyword evidence="1" id="KW-1133">Transmembrane helix</keyword>
<organism evidence="2 3">
    <name type="scientific">Maribacter dokdonensis</name>
    <dbReference type="NCBI Taxonomy" id="320912"/>
    <lineage>
        <taxon>Bacteria</taxon>
        <taxon>Pseudomonadati</taxon>
        <taxon>Bacteroidota</taxon>
        <taxon>Flavobacteriia</taxon>
        <taxon>Flavobacteriales</taxon>
        <taxon>Flavobacteriaceae</taxon>
        <taxon>Maribacter</taxon>
    </lineage>
</organism>
<evidence type="ECO:0008006" key="4">
    <source>
        <dbReference type="Google" id="ProtNLM"/>
    </source>
</evidence>
<dbReference type="Proteomes" id="UP000199574">
    <property type="component" value="Chromosome I"/>
</dbReference>